<gene>
    <name evidence="1" type="ORF">MGAL_10B074819</name>
</gene>
<dbReference type="OrthoDB" id="6434594at2759"/>
<dbReference type="PANTHER" id="PTHR47331:SF2">
    <property type="match status" value="1"/>
</dbReference>
<dbReference type="AlphaFoldDB" id="A0A8B6CGP7"/>
<evidence type="ECO:0000313" key="2">
    <source>
        <dbReference type="Proteomes" id="UP000596742"/>
    </source>
</evidence>
<organism evidence="1 2">
    <name type="scientific">Mytilus galloprovincialis</name>
    <name type="common">Mediterranean mussel</name>
    <dbReference type="NCBI Taxonomy" id="29158"/>
    <lineage>
        <taxon>Eukaryota</taxon>
        <taxon>Metazoa</taxon>
        <taxon>Spiralia</taxon>
        <taxon>Lophotrochozoa</taxon>
        <taxon>Mollusca</taxon>
        <taxon>Bivalvia</taxon>
        <taxon>Autobranchia</taxon>
        <taxon>Pteriomorphia</taxon>
        <taxon>Mytilida</taxon>
        <taxon>Mytiloidea</taxon>
        <taxon>Mytilidae</taxon>
        <taxon>Mytilinae</taxon>
        <taxon>Mytilus</taxon>
    </lineage>
</organism>
<protein>
    <submittedName>
        <fullName evidence="1">Uncharacterized protein</fullName>
    </submittedName>
</protein>
<name>A0A8B6CGP7_MYTGA</name>
<reference evidence="1" key="1">
    <citation type="submission" date="2018-11" db="EMBL/GenBank/DDBJ databases">
        <authorList>
            <person name="Alioto T."/>
            <person name="Alioto T."/>
        </authorList>
    </citation>
    <scope>NUCLEOTIDE SEQUENCE</scope>
</reference>
<dbReference type="PANTHER" id="PTHR47331">
    <property type="entry name" value="PHD-TYPE DOMAIN-CONTAINING PROTEIN"/>
    <property type="match status" value="1"/>
</dbReference>
<accession>A0A8B6CGP7</accession>
<keyword evidence="2" id="KW-1185">Reference proteome</keyword>
<sequence length="139" mass="16373">MLARKFHQNDKSDLNTVSTTLMSEQMIIKCAKRAFFSEIECIKNRKPFPRNSSIGNLNPFIDQSGSFESRWSLKRAEIELSERHPIILPKNHHVSILLIRHLHESVKHQGRPFTAELSYSWILDCRRKTSNRIYHLQVF</sequence>
<comment type="caution">
    <text evidence="1">The sequence shown here is derived from an EMBL/GenBank/DDBJ whole genome shotgun (WGS) entry which is preliminary data.</text>
</comment>
<dbReference type="EMBL" id="UYJE01001773">
    <property type="protein sequence ID" value="VDI05037.1"/>
    <property type="molecule type" value="Genomic_DNA"/>
</dbReference>
<evidence type="ECO:0000313" key="1">
    <source>
        <dbReference type="EMBL" id="VDI05037.1"/>
    </source>
</evidence>
<dbReference type="Proteomes" id="UP000596742">
    <property type="component" value="Unassembled WGS sequence"/>
</dbReference>
<proteinExistence type="predicted"/>